<dbReference type="Proteomes" id="UP000076964">
    <property type="component" value="Unassembled WGS sequence"/>
</dbReference>
<dbReference type="RefSeq" id="WP_068542180.1">
    <property type="nucleotide sequence ID" value="NZ_LSFI01000027.1"/>
</dbReference>
<feature type="chain" id="PRO_5008060202" evidence="1">
    <location>
        <begin position="23"/>
        <end position="167"/>
    </location>
</feature>
<dbReference type="STRING" id="1795632.TH606_06565"/>
<reference evidence="2 3" key="1">
    <citation type="submission" date="2016-02" db="EMBL/GenBank/DDBJ databases">
        <title>Draft genome sequence of Thermodesulfatator sp. S606.</title>
        <authorList>
            <person name="Lai Q."/>
            <person name="Cao J."/>
            <person name="Dupont S."/>
            <person name="Shao Z."/>
            <person name="Jebbar M."/>
            <person name="Alain K."/>
        </authorList>
    </citation>
    <scope>NUCLEOTIDE SEQUENCE [LARGE SCALE GENOMIC DNA]</scope>
    <source>
        <strain evidence="2 3">S606</strain>
    </source>
</reference>
<keyword evidence="3" id="KW-1185">Reference proteome</keyword>
<keyword evidence="1" id="KW-0732">Signal</keyword>
<dbReference type="EMBL" id="LSFI01000027">
    <property type="protein sequence ID" value="OAG27546.1"/>
    <property type="molecule type" value="Genomic_DNA"/>
</dbReference>
<feature type="signal peptide" evidence="1">
    <location>
        <begin position="1"/>
        <end position="22"/>
    </location>
</feature>
<evidence type="ECO:0000256" key="1">
    <source>
        <dbReference type="SAM" id="SignalP"/>
    </source>
</evidence>
<proteinExistence type="predicted"/>
<evidence type="ECO:0000313" key="3">
    <source>
        <dbReference type="Proteomes" id="UP000076964"/>
    </source>
</evidence>
<evidence type="ECO:0000313" key="2">
    <source>
        <dbReference type="EMBL" id="OAG27546.1"/>
    </source>
</evidence>
<comment type="caution">
    <text evidence="2">The sequence shown here is derived from an EMBL/GenBank/DDBJ whole genome shotgun (WGS) entry which is preliminary data.</text>
</comment>
<dbReference type="AlphaFoldDB" id="A0A177E758"/>
<name>A0A177E758_9BACT</name>
<protein>
    <submittedName>
        <fullName evidence="2">Uncharacterized protein</fullName>
    </submittedName>
</protein>
<accession>A0A177E758</accession>
<sequence>MRKVLSCFLLVAWLLVPMVSRAADPLIEWGVGLAKYEGQSGPSFALGVFAPVESGKIVPGTWIDAWFTNEGKGGFLGQGLFVNLADYVSFRTKGATLSERGFVLGLNAHAGLRYVDPEGDPSFLAPALHLGLGASGQYAKHLLFAEAFCETATRGGPVWGAVVRIPF</sequence>
<organism evidence="2 3">
    <name type="scientific">Thermodesulfatator autotrophicus</name>
    <dbReference type="NCBI Taxonomy" id="1795632"/>
    <lineage>
        <taxon>Bacteria</taxon>
        <taxon>Pseudomonadati</taxon>
        <taxon>Thermodesulfobacteriota</taxon>
        <taxon>Thermodesulfobacteria</taxon>
        <taxon>Thermodesulfobacteriales</taxon>
        <taxon>Thermodesulfatatoraceae</taxon>
        <taxon>Thermodesulfatator</taxon>
    </lineage>
</organism>
<gene>
    <name evidence="2" type="ORF">TH606_06565</name>
</gene>